<dbReference type="GO" id="GO:0006355">
    <property type="term" value="P:regulation of DNA-templated transcription"/>
    <property type="evidence" value="ECO:0007669"/>
    <property type="project" value="InterPro"/>
</dbReference>
<dbReference type="SUPFAM" id="SSF47598">
    <property type="entry name" value="Ribbon-helix-helix"/>
    <property type="match status" value="1"/>
</dbReference>
<reference evidence="1 2" key="1">
    <citation type="submission" date="2015-11" db="EMBL/GenBank/DDBJ databases">
        <title>Complete genome sequencing of a biphenyl-degrading bacterium, Pseudomonas putida KF715 (=NBRC110667).</title>
        <authorList>
            <person name="Suenaga H."/>
            <person name="Fujihara N."/>
            <person name="Watanabe T."/>
            <person name="Hirose J."/>
            <person name="Kimura N."/>
            <person name="Yamazoe A."/>
            <person name="Hosoyama A."/>
            <person name="Shimodaira J."/>
            <person name="Furukawa K."/>
        </authorList>
    </citation>
    <scope>NUCLEOTIDE SEQUENCE [LARGE SCALE GENOMIC DNA]</scope>
    <source>
        <strain evidence="1 2">KF715</strain>
        <plasmid evidence="2">Plasmid pkf715a dna</plasmid>
    </source>
</reference>
<dbReference type="RefSeq" id="WP_042919665.1">
    <property type="nucleotide sequence ID" value="NZ_AP015030.1"/>
</dbReference>
<dbReference type="Gene3D" id="1.10.1220.10">
    <property type="entry name" value="Met repressor-like"/>
    <property type="match status" value="1"/>
</dbReference>
<protein>
    <recommendedName>
        <fullName evidence="3">Arc family DNA-binding protein</fullName>
    </recommendedName>
</protein>
<dbReference type="InterPro" id="IPR010985">
    <property type="entry name" value="Ribbon_hlx_hlx"/>
</dbReference>
<dbReference type="EMBL" id="AP015030">
    <property type="protein sequence ID" value="BAW26589.1"/>
    <property type="molecule type" value="Genomic_DNA"/>
</dbReference>
<evidence type="ECO:0000313" key="1">
    <source>
        <dbReference type="EMBL" id="BAW26589.1"/>
    </source>
</evidence>
<evidence type="ECO:0000313" key="2">
    <source>
        <dbReference type="Proteomes" id="UP000218731"/>
    </source>
</evidence>
<dbReference type="AlphaFoldDB" id="A0A1L7NM73"/>
<name>A0A1L7NM73_PSEPU</name>
<accession>A0A1L7NM73</accession>
<sequence>MSVQDAKKDRVVFRVSPSFYAAITQQANEANRSVNGEICTAVDSWLYERDTMVFMKDRLMASASVESINVIRKATPSYLTVADEEGDTCKTTVRFKESVEADLRAAWEVHKRQIGHVSLNSFLKLVVSWWLMYSYQMRECAKALHRDFNNSMMPPSRSTAAIQPPVYGNLALA</sequence>
<organism evidence="1 2">
    <name type="scientific">Pseudomonas putida</name>
    <name type="common">Arthrobacter siderocapsulatus</name>
    <dbReference type="NCBI Taxonomy" id="303"/>
    <lineage>
        <taxon>Bacteria</taxon>
        <taxon>Pseudomonadati</taxon>
        <taxon>Pseudomonadota</taxon>
        <taxon>Gammaproteobacteria</taxon>
        <taxon>Pseudomonadales</taxon>
        <taxon>Pseudomonadaceae</taxon>
        <taxon>Pseudomonas</taxon>
    </lineage>
</organism>
<dbReference type="Proteomes" id="UP000218731">
    <property type="component" value="Plasmid pKF715A"/>
</dbReference>
<gene>
    <name evidence="1" type="ORF">KF715C_pA840</name>
</gene>
<dbReference type="InterPro" id="IPR013321">
    <property type="entry name" value="Arc_rbn_hlx_hlx"/>
</dbReference>
<geneLocation type="plasmid" evidence="2">
    <name>pkf715a dna</name>
</geneLocation>
<keyword evidence="1" id="KW-0614">Plasmid</keyword>
<proteinExistence type="predicted"/>
<evidence type="ECO:0008006" key="3">
    <source>
        <dbReference type="Google" id="ProtNLM"/>
    </source>
</evidence>